<dbReference type="GO" id="GO:0005351">
    <property type="term" value="F:carbohydrate:proton symporter activity"/>
    <property type="evidence" value="ECO:0007669"/>
    <property type="project" value="TreeGrafter"/>
</dbReference>
<evidence type="ECO:0000256" key="8">
    <source>
        <dbReference type="SAM" id="Phobius"/>
    </source>
</evidence>
<evidence type="ECO:0000256" key="7">
    <source>
        <dbReference type="RuleBase" id="RU003346"/>
    </source>
</evidence>
<feature type="transmembrane region" description="Helical" evidence="8">
    <location>
        <begin position="357"/>
        <end position="376"/>
    </location>
</feature>
<evidence type="ECO:0000256" key="2">
    <source>
        <dbReference type="ARBA" id="ARBA00010992"/>
    </source>
</evidence>
<comment type="subcellular location">
    <subcellularLocation>
        <location evidence="1">Membrane</location>
        <topology evidence="1">Multi-pass membrane protein</topology>
    </subcellularLocation>
</comment>
<dbReference type="EMBL" id="ACFL01000301">
    <property type="protein sequence ID" value="EEU05584.1"/>
    <property type="molecule type" value="Genomic_DNA"/>
</dbReference>
<name>C7GUE1_YEAS2</name>
<comment type="caution">
    <text evidence="10">The sequence shown here is derived from an EMBL/GenBank/DDBJ whole genome shotgun (WGS) entry which is preliminary data.</text>
</comment>
<feature type="transmembrane region" description="Helical" evidence="8">
    <location>
        <begin position="383"/>
        <end position="404"/>
    </location>
</feature>
<dbReference type="OrthoDB" id="4057868at2759"/>
<dbReference type="Gene3D" id="1.20.1250.20">
    <property type="entry name" value="MFS general substrate transporter like domains"/>
    <property type="match status" value="1"/>
</dbReference>
<comment type="similarity">
    <text evidence="2 7">Belongs to the major facilitator superfamily. Sugar transporter (TC 2.A.1.1) family.</text>
</comment>
<feature type="transmembrane region" description="Helical" evidence="8">
    <location>
        <begin position="416"/>
        <end position="435"/>
    </location>
</feature>
<keyword evidence="3 7" id="KW-0813">Transport</keyword>
<dbReference type="InterPro" id="IPR050360">
    <property type="entry name" value="MFS_Sugar_Transporters"/>
</dbReference>
<gene>
    <name evidence="10" type="ORF">C1Q_05660</name>
</gene>
<keyword evidence="5 8" id="KW-1133">Transmembrane helix</keyword>
<dbReference type="PROSITE" id="PS50850">
    <property type="entry name" value="MFS"/>
    <property type="match status" value="1"/>
</dbReference>
<evidence type="ECO:0000313" key="11">
    <source>
        <dbReference type="Proteomes" id="UP000008073"/>
    </source>
</evidence>
<evidence type="ECO:0000313" key="10">
    <source>
        <dbReference type="EMBL" id="EEU05584.1"/>
    </source>
</evidence>
<evidence type="ECO:0000256" key="1">
    <source>
        <dbReference type="ARBA" id="ARBA00004141"/>
    </source>
</evidence>
<feature type="domain" description="Major facilitator superfamily (MFS) profile" evidence="9">
    <location>
        <begin position="61"/>
        <end position="504"/>
    </location>
</feature>
<accession>C7GUE1</accession>
<keyword evidence="4 8" id="KW-0812">Transmembrane</keyword>
<feature type="transmembrane region" description="Helical" evidence="8">
    <location>
        <begin position="190"/>
        <end position="212"/>
    </location>
</feature>
<organism evidence="10 11">
    <name type="scientific">Saccharomyces cerevisiae (strain JAY291)</name>
    <name type="common">Baker's yeast</name>
    <dbReference type="NCBI Taxonomy" id="574961"/>
    <lineage>
        <taxon>Eukaryota</taxon>
        <taxon>Fungi</taxon>
        <taxon>Dikarya</taxon>
        <taxon>Ascomycota</taxon>
        <taxon>Saccharomycotina</taxon>
        <taxon>Saccharomycetes</taxon>
        <taxon>Saccharomycetales</taxon>
        <taxon>Saccharomycetaceae</taxon>
        <taxon>Saccharomyces</taxon>
    </lineage>
</organism>
<dbReference type="GO" id="GO:0016020">
    <property type="term" value="C:membrane"/>
    <property type="evidence" value="ECO:0007669"/>
    <property type="project" value="UniProtKB-SubCell"/>
</dbReference>
<keyword evidence="6 8" id="KW-0472">Membrane</keyword>
<dbReference type="FunFam" id="1.20.1250.20:FF:000134">
    <property type="entry name" value="MFS sugar transporter protein"/>
    <property type="match status" value="1"/>
</dbReference>
<evidence type="ECO:0000256" key="3">
    <source>
        <dbReference type="ARBA" id="ARBA00022448"/>
    </source>
</evidence>
<dbReference type="InterPro" id="IPR003663">
    <property type="entry name" value="Sugar/inositol_transpt"/>
</dbReference>
<feature type="transmembrane region" description="Helical" evidence="8">
    <location>
        <begin position="102"/>
        <end position="119"/>
    </location>
</feature>
<reference evidence="10 11" key="1">
    <citation type="journal article" date="2009" name="Genome Res.">
        <title>Genome structure of a Saccharomyces cerevisiae strain widely used in bioethanol production.</title>
        <authorList>
            <person name="Argueso J.L."/>
            <person name="Carazzolle M.F."/>
            <person name="Mieczkowski P.A."/>
            <person name="Duarte F.M."/>
            <person name="Netto O.V."/>
            <person name="Missawa S.K."/>
            <person name="Galzerani F."/>
            <person name="Costa G.G."/>
            <person name="Vidal R.O."/>
            <person name="Noronha M.F."/>
            <person name="Dominska M."/>
            <person name="Andrietta M.G."/>
            <person name="Andrietta S.R."/>
            <person name="Cunha A.F."/>
            <person name="Gomes L.H."/>
            <person name="Tavares F.C."/>
            <person name="Alcarde A.R."/>
            <person name="Dietrich F.S."/>
            <person name="McCusker J.H."/>
            <person name="Petes T.D."/>
            <person name="Pereira G.A."/>
        </authorList>
    </citation>
    <scope>NUCLEOTIDE SEQUENCE [LARGE SCALE GENOMIC DNA]</scope>
    <source>
        <strain evidence="10 11">JAY291</strain>
    </source>
</reference>
<evidence type="ECO:0000256" key="5">
    <source>
        <dbReference type="ARBA" id="ARBA00022989"/>
    </source>
</evidence>
<evidence type="ECO:0000259" key="9">
    <source>
        <dbReference type="PROSITE" id="PS50850"/>
    </source>
</evidence>
<feature type="transmembrane region" description="Helical" evidence="8">
    <location>
        <begin position="224"/>
        <end position="243"/>
    </location>
</feature>
<proteinExistence type="inferred from homology"/>
<dbReference type="Pfam" id="PF00083">
    <property type="entry name" value="Sugar_tr"/>
    <property type="match status" value="1"/>
</dbReference>
<evidence type="ECO:0000256" key="4">
    <source>
        <dbReference type="ARBA" id="ARBA00022692"/>
    </source>
</evidence>
<feature type="transmembrane region" description="Helical" evidence="8">
    <location>
        <begin position="312"/>
        <end position="337"/>
    </location>
</feature>
<protein>
    <recommendedName>
        <fullName evidence="9">Major facilitator superfamily (MFS) profile domain-containing protein</fullName>
    </recommendedName>
</protein>
<sequence>MIDKMETADPKTSETIKNPNLDWKNHTEQDIETGTTVDTLLVTELVEPTSFISSKWKLYLVYCIVYLCATMQGYDACLMSSLYTMDEYSTYYKLEANSAANASIVFAIYSIGQICASPFIPIMDWLGRRKVIWLGCGLVCIGALVTAVSRDFHTLIGGRWLLSFFTTLVCSAAPAYCVEMAPSKIRGRMTGFYMTLFPLGAFTAAFVSYGTGKGFSGQSNAFKIPLWVQLVFPGIVFLTGWYIPESPRWLVGVGREDEAKAILSNYHFASNTEDPRIDDEILDMKNSFGGKRLSDPLTMLDMRPLFSSRSQIYRFGLVVAIAMIGQCSGNNVMAFFLPTMLYESGIKSASGRVLLNGVFYVVLWVASIIGSLLHDLTGRRKVFLFTTASLSIAMVGLAICSSRYEATHSKGSSSASLFFIYAFGALFTGGINTMFPIYPAEVSSNILRSKSTIVFNVMAPLFQLANQFGAPKALEKISYWFYVFFAFFDLFEFAIVYFFFVETKGRTLEELDIIFDSKNPRKASTDKNFEKLR</sequence>
<dbReference type="PANTHER" id="PTHR48022:SF70">
    <property type="entry name" value="MONOSACCHARIDE TRANSPORTER, PUTATIVE (AFU_ORTHOLOGUE AFUA_5G14540)-RELATED"/>
    <property type="match status" value="1"/>
</dbReference>
<dbReference type="PANTHER" id="PTHR48022">
    <property type="entry name" value="PLASTIDIC GLUCOSE TRANSPORTER 4"/>
    <property type="match status" value="1"/>
</dbReference>
<dbReference type="SUPFAM" id="SSF103473">
    <property type="entry name" value="MFS general substrate transporter"/>
    <property type="match status" value="1"/>
</dbReference>
<dbReference type="AlphaFoldDB" id="C7GUE1"/>
<dbReference type="InterPro" id="IPR020846">
    <property type="entry name" value="MFS_dom"/>
</dbReference>
<dbReference type="Proteomes" id="UP000008073">
    <property type="component" value="Unassembled WGS sequence"/>
</dbReference>
<dbReference type="InterPro" id="IPR005828">
    <property type="entry name" value="MFS_sugar_transport-like"/>
</dbReference>
<dbReference type="NCBIfam" id="TIGR00879">
    <property type="entry name" value="SP"/>
    <property type="match status" value="1"/>
</dbReference>
<feature type="transmembrane region" description="Helical" evidence="8">
    <location>
        <begin position="160"/>
        <end position="178"/>
    </location>
</feature>
<feature type="transmembrane region" description="Helical" evidence="8">
    <location>
        <begin position="131"/>
        <end position="148"/>
    </location>
</feature>
<dbReference type="InterPro" id="IPR036259">
    <property type="entry name" value="MFS_trans_sf"/>
</dbReference>
<evidence type="ECO:0000256" key="6">
    <source>
        <dbReference type="ARBA" id="ARBA00023136"/>
    </source>
</evidence>
<feature type="transmembrane region" description="Helical" evidence="8">
    <location>
        <begin position="477"/>
        <end position="500"/>
    </location>
</feature>